<dbReference type="InterPro" id="IPR051207">
    <property type="entry name" value="ComplexI_NDUFA9_subunit"/>
</dbReference>
<gene>
    <name evidence="2" type="ORF">CLG94_00185</name>
</gene>
<evidence type="ECO:0000259" key="1">
    <source>
        <dbReference type="Pfam" id="PF13460"/>
    </source>
</evidence>
<dbReference type="RefSeq" id="WP_107560892.1">
    <property type="nucleotide sequence ID" value="NZ_NVQC01000004.1"/>
</dbReference>
<proteinExistence type="predicted"/>
<evidence type="ECO:0000313" key="3">
    <source>
        <dbReference type="Proteomes" id="UP000241436"/>
    </source>
</evidence>
<protein>
    <submittedName>
        <fullName evidence="2">NADH-binding protein</fullName>
    </submittedName>
</protein>
<sequence length="322" mass="35457">MNNFAITPDDRVLVIGSTGFIGGRLVPELFKKGIKLRLLVRNPSKLSPSLLKNELIEVVKGDLLKNEGLPEAFHTIHSAYYLVHSMGGKSIFSNREFVKADKLAARNFVTAADAAGLKRVIYLGGLGEMGKNLSEHLRSRAEVAEILASGKTRATILRAAVIIGAGGASYEMLRYLVERLPAMVCPKWIDTKIQPIAVRDVLAYLVGCLVNPETAGKIFDIGGPDIMTYREMMQQHARAKGLYPRLIVRVPVLTPHLAAYWVDFVTPVPSGIAHPLIEGMKNEVVCHENSIDRYIPIRKTPFPEAANIAIEEEKEIHGTIES</sequence>
<dbReference type="EMBL" id="NVQC01000004">
    <property type="protein sequence ID" value="PTL37240.1"/>
    <property type="molecule type" value="Genomic_DNA"/>
</dbReference>
<dbReference type="OrthoDB" id="9774199at2"/>
<keyword evidence="3" id="KW-1185">Reference proteome</keyword>
<dbReference type="SUPFAM" id="SSF51735">
    <property type="entry name" value="NAD(P)-binding Rossmann-fold domains"/>
    <property type="match status" value="1"/>
</dbReference>
<organism evidence="2 3">
    <name type="scientific">Candidatus Methylomirabilis limnetica</name>
    <dbReference type="NCBI Taxonomy" id="2033718"/>
    <lineage>
        <taxon>Bacteria</taxon>
        <taxon>Candidatus Methylomirabilota</taxon>
        <taxon>Candidatus Methylomirabilia</taxon>
        <taxon>Candidatus Methylomirabilales</taxon>
        <taxon>Candidatus Methylomirabilaceae</taxon>
        <taxon>Candidatus Methylomirabilis</taxon>
    </lineage>
</organism>
<dbReference type="InterPro" id="IPR036291">
    <property type="entry name" value="NAD(P)-bd_dom_sf"/>
</dbReference>
<reference evidence="3" key="2">
    <citation type="journal article" date="2018" name="Environ. Microbiol.">
        <title>Bloom of a denitrifying methanotroph, 'Candidatus Methylomirabilis limnetica', in a deep stratified lake.</title>
        <authorList>
            <person name="Graf J.S."/>
            <person name="Mayr M.J."/>
            <person name="Marchant H.K."/>
            <person name="Tienken D."/>
            <person name="Hach P.F."/>
            <person name="Brand A."/>
            <person name="Schubert C.J."/>
            <person name="Kuypers M.M."/>
            <person name="Milucka J."/>
        </authorList>
    </citation>
    <scope>NUCLEOTIDE SEQUENCE [LARGE SCALE GENOMIC DNA]</scope>
    <source>
        <strain evidence="3">Zug</strain>
    </source>
</reference>
<accession>A0A2T4U1J6</accession>
<dbReference type="PANTHER" id="PTHR12126:SF11">
    <property type="entry name" value="NADH DEHYDROGENASE [UBIQUINONE] 1 ALPHA SUBCOMPLEX SUBUNIT 9, MITOCHONDRIAL"/>
    <property type="match status" value="1"/>
</dbReference>
<evidence type="ECO:0000313" key="2">
    <source>
        <dbReference type="EMBL" id="PTL37240.1"/>
    </source>
</evidence>
<dbReference type="PANTHER" id="PTHR12126">
    <property type="entry name" value="NADH-UBIQUINONE OXIDOREDUCTASE 39 KDA SUBUNIT-RELATED"/>
    <property type="match status" value="1"/>
</dbReference>
<comment type="caution">
    <text evidence="2">The sequence shown here is derived from an EMBL/GenBank/DDBJ whole genome shotgun (WGS) entry which is preliminary data.</text>
</comment>
<dbReference type="Gene3D" id="3.40.50.720">
    <property type="entry name" value="NAD(P)-binding Rossmann-like Domain"/>
    <property type="match status" value="1"/>
</dbReference>
<feature type="domain" description="NAD(P)-binding" evidence="1">
    <location>
        <begin position="16"/>
        <end position="158"/>
    </location>
</feature>
<dbReference type="AlphaFoldDB" id="A0A2T4U1J6"/>
<name>A0A2T4U1J6_9BACT</name>
<reference evidence="2 3" key="1">
    <citation type="submission" date="2017-09" db="EMBL/GenBank/DDBJ databases">
        <title>Bloom of a denitrifying methanotroph, Candidatus Methylomirabilis limnetica, in a deep stratified lake.</title>
        <authorList>
            <person name="Graf J.S."/>
            <person name="Marchant H.K."/>
            <person name="Tienken D."/>
            <person name="Hach P.F."/>
            <person name="Brand A."/>
            <person name="Schubert C.J."/>
            <person name="Kuypers M.M."/>
            <person name="Milucka J."/>
        </authorList>
    </citation>
    <scope>NUCLEOTIDE SEQUENCE [LARGE SCALE GENOMIC DNA]</scope>
    <source>
        <strain evidence="2 3">Zug</strain>
    </source>
</reference>
<dbReference type="GO" id="GO:0044877">
    <property type="term" value="F:protein-containing complex binding"/>
    <property type="evidence" value="ECO:0007669"/>
    <property type="project" value="TreeGrafter"/>
</dbReference>
<dbReference type="Pfam" id="PF13460">
    <property type="entry name" value="NAD_binding_10"/>
    <property type="match status" value="1"/>
</dbReference>
<dbReference type="InterPro" id="IPR016040">
    <property type="entry name" value="NAD(P)-bd_dom"/>
</dbReference>
<dbReference type="Proteomes" id="UP000241436">
    <property type="component" value="Unassembled WGS sequence"/>
</dbReference>